<evidence type="ECO:0000313" key="3">
    <source>
        <dbReference type="EMBL" id="QOV23995.1"/>
    </source>
</evidence>
<dbReference type="AlphaFoldDB" id="A0A7S6U3B2"/>
<dbReference type="InterPro" id="IPR011009">
    <property type="entry name" value="Kinase-like_dom_sf"/>
</dbReference>
<dbReference type="PROSITE" id="PS51746">
    <property type="entry name" value="PPM_2"/>
    <property type="match status" value="1"/>
</dbReference>
<dbReference type="PANTHER" id="PTHR47992">
    <property type="entry name" value="PROTEIN PHOSPHATASE"/>
    <property type="match status" value="1"/>
</dbReference>
<dbReference type="GO" id="GO:0004722">
    <property type="term" value="F:protein serine/threonine phosphatase activity"/>
    <property type="evidence" value="ECO:0007669"/>
    <property type="project" value="InterPro"/>
</dbReference>
<evidence type="ECO:0000259" key="2">
    <source>
        <dbReference type="PROSITE" id="PS51746"/>
    </source>
</evidence>
<accession>A0A7S6U3B2</accession>
<evidence type="ECO:0000313" key="4">
    <source>
        <dbReference type="Proteomes" id="UP000593846"/>
    </source>
</evidence>
<dbReference type="Gene3D" id="3.60.40.10">
    <property type="entry name" value="PPM-type phosphatase domain"/>
    <property type="match status" value="1"/>
</dbReference>
<dbReference type="InterPro" id="IPR001932">
    <property type="entry name" value="PPM-type_phosphatase-like_dom"/>
</dbReference>
<dbReference type="Proteomes" id="UP000593846">
    <property type="component" value="Chromosome"/>
</dbReference>
<proteinExistence type="predicted"/>
<evidence type="ECO:0000256" key="1">
    <source>
        <dbReference type="SAM" id="MobiDB-lite"/>
    </source>
</evidence>
<sequence>MSSPTIDTSNSLVIQTHSKLTIGNIPVQIISYLGQFTADVHYFQVNILPPDDSTTPSEPMKLGLLRVGSLDSGLNRELQLREILGDYKLIAQLLAHSQAASVTINLETTPPLPQDTDTVDQGSLITDTPGDNYLEEEYYPEAETTSSTEKILLLTDFPDQSQTLETWLTAEHTLEESLFLTTQVCQFFRYIHQRDWCLISLLPPWVQMGTPIKFFDLTTAYPLGATLPSGLLGDYLAPELGYSQNPIQESMSTYTVGALLYHIIHQHPLPQELSLEFQIKPIPQIYQILKISLAPVAEERFNLSQLLNVLVETRKSYSTIKTKWQIATGSTVGLSPHRLQNEDNYGVRQEQLSNSQTMILAAVADGMGGMSHGELASKIAVEIPLQTPIPPDCQTLEQYQQWLISLFHTANEAINDQVKDGGTTLSMVLAIAQQLIIAHVGDSRIYLLRQGEIRQLSEDHSLVAMLVASGQITLEESIDHPDRNVLIKSIGSKSRLSDGYVQDLRRTTPELSLTLENADIIILCSDGVWDLVPPSELADIFNNRNHPDLDLQLAVDKTITQVLKKGASDNATLLALKCTIQKNVASGLTTGSQTVVY</sequence>
<dbReference type="SMART" id="SM00332">
    <property type="entry name" value="PP2Cc"/>
    <property type="match status" value="1"/>
</dbReference>
<feature type="compositionally biased region" description="Polar residues" evidence="1">
    <location>
        <begin position="115"/>
        <end position="126"/>
    </location>
</feature>
<keyword evidence="4" id="KW-1185">Reference proteome</keyword>
<feature type="region of interest" description="Disordered" evidence="1">
    <location>
        <begin position="107"/>
        <end position="126"/>
    </location>
</feature>
<organism evidence="3 4">
    <name type="scientific">Anabaenopsis elenkinii CCIBt3563</name>
    <dbReference type="NCBI Taxonomy" id="2779889"/>
    <lineage>
        <taxon>Bacteria</taxon>
        <taxon>Bacillati</taxon>
        <taxon>Cyanobacteriota</taxon>
        <taxon>Cyanophyceae</taxon>
        <taxon>Nostocales</taxon>
        <taxon>Nodulariaceae</taxon>
        <taxon>Anabaenopsis</taxon>
    </lineage>
</organism>
<reference evidence="4" key="1">
    <citation type="submission" date="2020-10" db="EMBL/GenBank/DDBJ databases">
        <title>Genome-based taxonomic classification of the species Anabaenopsis elenkinii.</title>
        <authorList>
            <person name="Delbaje E."/>
            <person name="Andreote A.P.D."/>
            <person name="Pellegrinetti T.A."/>
            <person name="Cruz R.B."/>
            <person name="Branco L.H.Z."/>
            <person name="Fiore M.F."/>
        </authorList>
    </citation>
    <scope>NUCLEOTIDE SEQUENCE [LARGE SCALE GENOMIC DNA]</scope>
    <source>
        <strain evidence="4">CCIBt3563</strain>
    </source>
</reference>
<feature type="domain" description="PPM-type phosphatase" evidence="2">
    <location>
        <begin position="325"/>
        <end position="578"/>
    </location>
</feature>
<dbReference type="RefSeq" id="WP_200989523.1">
    <property type="nucleotide sequence ID" value="NZ_CP063311.1"/>
</dbReference>
<dbReference type="EMBL" id="CP063311">
    <property type="protein sequence ID" value="QOV23995.1"/>
    <property type="molecule type" value="Genomic_DNA"/>
</dbReference>
<protein>
    <submittedName>
        <fullName evidence="3">Serine/threonine-protein phosphatase</fullName>
    </submittedName>
</protein>
<dbReference type="InterPro" id="IPR015655">
    <property type="entry name" value="PP2C"/>
</dbReference>
<dbReference type="KEGG" id="aee:IM676_06910"/>
<dbReference type="Pfam" id="PF13672">
    <property type="entry name" value="PP2C_2"/>
    <property type="match status" value="1"/>
</dbReference>
<name>A0A7S6U3B2_9CYAN</name>
<dbReference type="CDD" id="cd00143">
    <property type="entry name" value="PP2Cc"/>
    <property type="match status" value="1"/>
</dbReference>
<dbReference type="SUPFAM" id="SSF56112">
    <property type="entry name" value="Protein kinase-like (PK-like)"/>
    <property type="match status" value="1"/>
</dbReference>
<dbReference type="InterPro" id="IPR036457">
    <property type="entry name" value="PPM-type-like_dom_sf"/>
</dbReference>
<gene>
    <name evidence="3" type="ORF">IM676_06910</name>
</gene>
<dbReference type="SUPFAM" id="SSF81606">
    <property type="entry name" value="PP2C-like"/>
    <property type="match status" value="1"/>
</dbReference>
<dbReference type="SMART" id="SM00331">
    <property type="entry name" value="PP2C_SIG"/>
    <property type="match status" value="1"/>
</dbReference>
<dbReference type="Gene3D" id="1.10.510.10">
    <property type="entry name" value="Transferase(Phosphotransferase) domain 1"/>
    <property type="match status" value="1"/>
</dbReference>